<name>A0A1J5R7F3_9ZZZZ</name>
<dbReference type="GO" id="GO:0000166">
    <property type="term" value="F:nucleotide binding"/>
    <property type="evidence" value="ECO:0007669"/>
    <property type="project" value="UniProtKB-KW"/>
</dbReference>
<dbReference type="GO" id="GO:0006777">
    <property type="term" value="P:Mo-molybdopterin cofactor biosynthetic process"/>
    <property type="evidence" value="ECO:0007669"/>
    <property type="project" value="InterPro"/>
</dbReference>
<dbReference type="AlphaFoldDB" id="A0A1J5R7F3"/>
<dbReference type="SUPFAM" id="SSF54285">
    <property type="entry name" value="MoaD/ThiS"/>
    <property type="match status" value="1"/>
</dbReference>
<comment type="caution">
    <text evidence="2">The sequence shown here is derived from an EMBL/GenBank/DDBJ whole genome shotgun (WGS) entry which is preliminary data.</text>
</comment>
<dbReference type="PANTHER" id="PTHR33359">
    <property type="entry name" value="MOLYBDOPTERIN SYNTHASE SULFUR CARRIER SUBUNIT"/>
    <property type="match status" value="1"/>
</dbReference>
<sequence length="83" mass="8735">MVKTLYFAGLREALASAGEDIVLPPTVNDVAALRAHLAARGERWAALAKTKNLRAAINQRMVDESAAVADGDEVAFFPPVTGG</sequence>
<dbReference type="InterPro" id="IPR016155">
    <property type="entry name" value="Mopterin_synth/thiamin_S_b"/>
</dbReference>
<dbReference type="Gene3D" id="3.10.20.30">
    <property type="match status" value="1"/>
</dbReference>
<accession>A0A1J5R7F3</accession>
<dbReference type="NCBIfam" id="TIGR01682">
    <property type="entry name" value="moaD"/>
    <property type="match status" value="1"/>
</dbReference>
<organism evidence="2">
    <name type="scientific">mine drainage metagenome</name>
    <dbReference type="NCBI Taxonomy" id="410659"/>
    <lineage>
        <taxon>unclassified sequences</taxon>
        <taxon>metagenomes</taxon>
        <taxon>ecological metagenomes</taxon>
    </lineage>
</organism>
<dbReference type="EMBL" id="MLJW01000246">
    <property type="protein sequence ID" value="OIQ91918.1"/>
    <property type="molecule type" value="Genomic_DNA"/>
</dbReference>
<dbReference type="InterPro" id="IPR012675">
    <property type="entry name" value="Beta-grasp_dom_sf"/>
</dbReference>
<evidence type="ECO:0000313" key="2">
    <source>
        <dbReference type="EMBL" id="OIQ91918.1"/>
    </source>
</evidence>
<proteinExistence type="predicted"/>
<dbReference type="PANTHER" id="PTHR33359:SF1">
    <property type="entry name" value="MOLYBDOPTERIN SYNTHASE SULFUR CARRIER SUBUNIT"/>
    <property type="match status" value="1"/>
</dbReference>
<protein>
    <submittedName>
        <fullName evidence="2">Molybdopterin synthase sulfur carrier subunit</fullName>
    </submittedName>
</protein>
<dbReference type="Pfam" id="PF02597">
    <property type="entry name" value="ThiS"/>
    <property type="match status" value="1"/>
</dbReference>
<evidence type="ECO:0000256" key="1">
    <source>
        <dbReference type="ARBA" id="ARBA00022741"/>
    </source>
</evidence>
<dbReference type="CDD" id="cd00754">
    <property type="entry name" value="Ubl_MoaD"/>
    <property type="match status" value="1"/>
</dbReference>
<keyword evidence="1" id="KW-0547">Nucleotide-binding</keyword>
<dbReference type="GO" id="GO:1990133">
    <property type="term" value="C:molybdopterin adenylyltransferase complex"/>
    <property type="evidence" value="ECO:0007669"/>
    <property type="project" value="TreeGrafter"/>
</dbReference>
<gene>
    <name evidence="2" type="primary">moaD_3</name>
    <name evidence="2" type="ORF">GALL_261960</name>
</gene>
<reference evidence="2" key="1">
    <citation type="submission" date="2016-10" db="EMBL/GenBank/DDBJ databases">
        <title>Sequence of Gallionella enrichment culture.</title>
        <authorList>
            <person name="Poehlein A."/>
            <person name="Muehling M."/>
            <person name="Daniel R."/>
        </authorList>
    </citation>
    <scope>NUCLEOTIDE SEQUENCE</scope>
</reference>
<dbReference type="InterPro" id="IPR003749">
    <property type="entry name" value="ThiS/MoaD-like"/>
</dbReference>
<dbReference type="InterPro" id="IPR044672">
    <property type="entry name" value="MOCS2A"/>
</dbReference>